<keyword evidence="10" id="KW-0187">Copper transport</keyword>
<comment type="subcellular location">
    <subcellularLocation>
        <location evidence="1">Cell membrane</location>
        <topology evidence="1">Multi-pass membrane protein</topology>
    </subcellularLocation>
</comment>
<dbReference type="EMBL" id="BQXO01000007">
    <property type="protein sequence ID" value="GKT06568.1"/>
    <property type="molecule type" value="Genomic_DNA"/>
</dbReference>
<dbReference type="InterPro" id="IPR036412">
    <property type="entry name" value="HAD-like_sf"/>
</dbReference>
<dbReference type="Pfam" id="PF00702">
    <property type="entry name" value="Hydrolase"/>
    <property type="match status" value="1"/>
</dbReference>
<dbReference type="NCBIfam" id="TIGR01525">
    <property type="entry name" value="ATPase-IB_hvy"/>
    <property type="match status" value="1"/>
</dbReference>
<evidence type="ECO:0000256" key="2">
    <source>
        <dbReference type="ARBA" id="ARBA00006024"/>
    </source>
</evidence>
<evidence type="ECO:0000256" key="11">
    <source>
        <dbReference type="ARBA" id="ARBA00022840"/>
    </source>
</evidence>
<evidence type="ECO:0000256" key="18">
    <source>
        <dbReference type="ARBA" id="ARBA00049289"/>
    </source>
</evidence>
<sequence length="691" mass="73927">MDKMPKDHEMSGMDMSMDHHNMDDQMDMPMGDHGMMHMGNLRRKFWISLVLTLPIIVMTPMMGLKLPFQVTFWGSDWLVAIIGTILFIYGGSPFFSGAKAELKERKPAMMSLIAMGISVAYIYSIYAVIANDLFHVRPMVTNFFWELATLIVIMLLGHRIEMNAVMNAGSAVDSLAKLLPDVAHKVVDGQLQDVKVADLVEGDQVSVRAGEQIPADGVLIKGSTSVNEAMVTGESKQVTKQADDSVIGGAINGDGTFEMRVTGTGASGYLAQVANLVTNAQQSKSQQENMADRVAGTLFYAALSVAIVAFVTWLVVGNLPLALSVAVTVLVIACPHALGLAIPLVVARSTSIAARNGLLIRNRDALERVKTLKFALMDKTGTLTEGDFKVNAVGSYDDQRSEDQVLALLAGLESGSSHPLAVGILRAAKAQNVTPATINDVTQITGAGLSGTWQGQSIQLVSAAYLTKQQITFDQQQFDSLASAGNSVSYLTINGQLAGYVAQGDELKPAAQELIATLKQQNITPVMLTGDNQQTAAKVAAQLGIEELHAQLLPEDKEKYVREYQQRGAVMMIGDGVNDAPSLARAEVGIAIGSGTDVAIDSADVVLVRSDPHDVVEFLELARKTTGKMTQNLWWGAGYNILAIPLAAGILAPLGFMLDPMVGAILMSLSTVIVAINAMTLNIKQPMENQA</sequence>
<dbReference type="InterPro" id="IPR023214">
    <property type="entry name" value="HAD_sf"/>
</dbReference>
<dbReference type="InterPro" id="IPR001757">
    <property type="entry name" value="P_typ_ATPase"/>
</dbReference>
<evidence type="ECO:0000256" key="14">
    <source>
        <dbReference type="ARBA" id="ARBA00022989"/>
    </source>
</evidence>
<proteinExistence type="inferred from homology"/>
<evidence type="ECO:0000256" key="1">
    <source>
        <dbReference type="ARBA" id="ARBA00004651"/>
    </source>
</evidence>
<evidence type="ECO:0000256" key="16">
    <source>
        <dbReference type="ARBA" id="ARBA00023065"/>
    </source>
</evidence>
<keyword evidence="16" id="KW-0406">Ion transport</keyword>
<feature type="transmembrane region" description="Helical" evidence="19">
    <location>
        <begin position="77"/>
        <end position="96"/>
    </location>
</feature>
<evidence type="ECO:0000313" key="22">
    <source>
        <dbReference type="Proteomes" id="UP001628078"/>
    </source>
</evidence>
<dbReference type="SUPFAM" id="SSF81665">
    <property type="entry name" value="Calcium ATPase, transmembrane domain M"/>
    <property type="match status" value="1"/>
</dbReference>
<keyword evidence="5 19" id="KW-1003">Cell membrane</keyword>
<dbReference type="Pfam" id="PF00122">
    <property type="entry name" value="E1-E2_ATPase"/>
    <property type="match status" value="1"/>
</dbReference>
<evidence type="ECO:0000259" key="20">
    <source>
        <dbReference type="Pfam" id="PF00122"/>
    </source>
</evidence>
<feature type="transmembrane region" description="Helical" evidence="19">
    <location>
        <begin position="633"/>
        <end position="656"/>
    </location>
</feature>
<keyword evidence="7 19" id="KW-0812">Transmembrane</keyword>
<evidence type="ECO:0000256" key="6">
    <source>
        <dbReference type="ARBA" id="ARBA00022553"/>
    </source>
</evidence>
<feature type="transmembrane region" description="Helical" evidence="19">
    <location>
        <begin position="321"/>
        <end position="346"/>
    </location>
</feature>
<keyword evidence="14 19" id="KW-1133">Transmembrane helix</keyword>
<keyword evidence="22" id="KW-1185">Reference proteome</keyword>
<keyword evidence="17 19" id="KW-0472">Membrane</keyword>
<dbReference type="InterPro" id="IPR023299">
    <property type="entry name" value="ATPase_P-typ_cyto_dom_N"/>
</dbReference>
<evidence type="ECO:0000256" key="5">
    <source>
        <dbReference type="ARBA" id="ARBA00022475"/>
    </source>
</evidence>
<dbReference type="EC" id="7.2.2.8" evidence="3"/>
<dbReference type="InterPro" id="IPR027256">
    <property type="entry name" value="P-typ_ATPase_IB"/>
</dbReference>
<dbReference type="Gene3D" id="2.70.150.10">
    <property type="entry name" value="Calcium-transporting ATPase, cytoplasmic transduction domain A"/>
    <property type="match status" value="1"/>
</dbReference>
<dbReference type="CDD" id="cd07552">
    <property type="entry name" value="P-type_ATPase_Cu-like"/>
    <property type="match status" value="1"/>
</dbReference>
<dbReference type="Gene3D" id="3.40.50.1000">
    <property type="entry name" value="HAD superfamily/HAD-like"/>
    <property type="match status" value="1"/>
</dbReference>
<reference evidence="21 22" key="1">
    <citation type="submission" date="2022-03" db="EMBL/GenBank/DDBJ databases">
        <title>Draft genome sequence of Furfurilactobacillus curtus JCM 31185.</title>
        <authorList>
            <person name="Suzuki S."/>
            <person name="Endo A."/>
            <person name="Kajikawa A."/>
        </authorList>
    </citation>
    <scope>NUCLEOTIDE SEQUENCE [LARGE SCALE GENOMIC DNA]</scope>
    <source>
        <strain evidence="21 22">JCM 31185</strain>
    </source>
</reference>
<dbReference type="SFLD" id="SFLDF00027">
    <property type="entry name" value="p-type_atpase"/>
    <property type="match status" value="1"/>
</dbReference>
<feature type="transmembrane region" description="Helical" evidence="19">
    <location>
        <begin position="108"/>
        <end position="129"/>
    </location>
</feature>
<dbReference type="NCBIfam" id="TIGR01511">
    <property type="entry name" value="ATPase-IB1_Cu"/>
    <property type="match status" value="1"/>
</dbReference>
<dbReference type="InterPro" id="IPR008250">
    <property type="entry name" value="ATPase_P-typ_transduc_dom_A_sf"/>
</dbReference>
<dbReference type="InterPro" id="IPR059000">
    <property type="entry name" value="ATPase_P-type_domA"/>
</dbReference>
<dbReference type="Gene3D" id="3.40.1110.10">
    <property type="entry name" value="Calcium-transporting ATPase, cytoplasmic domain N"/>
    <property type="match status" value="1"/>
</dbReference>
<dbReference type="PRINTS" id="PR00119">
    <property type="entry name" value="CATATPASE"/>
</dbReference>
<feature type="transmembrane region" description="Helical" evidence="19">
    <location>
        <begin position="294"/>
        <end position="315"/>
    </location>
</feature>
<dbReference type="Proteomes" id="UP001628078">
    <property type="component" value="Unassembled WGS sequence"/>
</dbReference>
<dbReference type="InterPro" id="IPR018303">
    <property type="entry name" value="ATPase_P-typ_P_site"/>
</dbReference>
<keyword evidence="8 19" id="KW-0479">Metal-binding</keyword>
<evidence type="ECO:0000256" key="12">
    <source>
        <dbReference type="ARBA" id="ARBA00022842"/>
    </source>
</evidence>
<dbReference type="InterPro" id="IPR044492">
    <property type="entry name" value="P_typ_ATPase_HD_dom"/>
</dbReference>
<keyword evidence="15" id="KW-0186">Copper</keyword>
<keyword evidence="13" id="KW-1278">Translocase</keyword>
<feature type="transmembrane region" description="Helical" evidence="19">
    <location>
        <begin position="135"/>
        <end position="156"/>
    </location>
</feature>
<dbReference type="SUPFAM" id="SSF56784">
    <property type="entry name" value="HAD-like"/>
    <property type="match status" value="1"/>
</dbReference>
<dbReference type="PRINTS" id="PR00943">
    <property type="entry name" value="CUATPASE"/>
</dbReference>
<keyword evidence="4" id="KW-0813">Transport</keyword>
<dbReference type="SUPFAM" id="SSF81653">
    <property type="entry name" value="Calcium ATPase, transduction domain A"/>
    <property type="match status" value="1"/>
</dbReference>
<dbReference type="SFLD" id="SFLDS00003">
    <property type="entry name" value="Haloacid_Dehalogenase"/>
    <property type="match status" value="1"/>
</dbReference>
<gene>
    <name evidence="21" type="primary">copB</name>
    <name evidence="21" type="ORF">JCM31185_18550</name>
</gene>
<evidence type="ECO:0000256" key="4">
    <source>
        <dbReference type="ARBA" id="ARBA00022448"/>
    </source>
</evidence>
<protein>
    <recommendedName>
        <fullName evidence="3">P-type Cu(+) transporter</fullName>
        <ecNumber evidence="3">7.2.2.8</ecNumber>
    </recommendedName>
</protein>
<dbReference type="InterPro" id="IPR023298">
    <property type="entry name" value="ATPase_P-typ_TM_dom_sf"/>
</dbReference>
<keyword evidence="12" id="KW-0460">Magnesium</keyword>
<evidence type="ECO:0000256" key="13">
    <source>
        <dbReference type="ARBA" id="ARBA00022967"/>
    </source>
</evidence>
<comment type="caution">
    <text evidence="21">The sequence shown here is derived from an EMBL/GenBank/DDBJ whole genome shotgun (WGS) entry which is preliminary data.</text>
</comment>
<evidence type="ECO:0000256" key="19">
    <source>
        <dbReference type="RuleBase" id="RU362081"/>
    </source>
</evidence>
<evidence type="ECO:0000256" key="8">
    <source>
        <dbReference type="ARBA" id="ARBA00022723"/>
    </source>
</evidence>
<dbReference type="PANTHER" id="PTHR43520">
    <property type="entry name" value="ATP7, ISOFORM B"/>
    <property type="match status" value="1"/>
</dbReference>
<evidence type="ECO:0000256" key="17">
    <source>
        <dbReference type="ARBA" id="ARBA00023136"/>
    </source>
</evidence>
<feature type="domain" description="P-type ATPase A" evidence="20">
    <location>
        <begin position="178"/>
        <end position="277"/>
    </location>
</feature>
<evidence type="ECO:0000256" key="3">
    <source>
        <dbReference type="ARBA" id="ARBA00012517"/>
    </source>
</evidence>
<evidence type="ECO:0000256" key="15">
    <source>
        <dbReference type="ARBA" id="ARBA00023008"/>
    </source>
</evidence>
<keyword evidence="11 19" id="KW-0067">ATP-binding</keyword>
<dbReference type="SFLD" id="SFLDG00002">
    <property type="entry name" value="C1.7:_P-type_atpase_like"/>
    <property type="match status" value="1"/>
</dbReference>
<evidence type="ECO:0000256" key="9">
    <source>
        <dbReference type="ARBA" id="ARBA00022741"/>
    </source>
</evidence>
<name>A0ABQ5JQE6_9LACO</name>
<comment type="catalytic activity">
    <reaction evidence="18">
        <text>Cu(+)(in) + ATP + H2O = Cu(+)(out) + ADP + phosphate + H(+)</text>
        <dbReference type="Rhea" id="RHEA:25792"/>
        <dbReference type="ChEBI" id="CHEBI:15377"/>
        <dbReference type="ChEBI" id="CHEBI:15378"/>
        <dbReference type="ChEBI" id="CHEBI:30616"/>
        <dbReference type="ChEBI" id="CHEBI:43474"/>
        <dbReference type="ChEBI" id="CHEBI:49552"/>
        <dbReference type="ChEBI" id="CHEBI:456216"/>
        <dbReference type="EC" id="7.2.2.8"/>
    </reaction>
</comment>
<evidence type="ECO:0000313" key="21">
    <source>
        <dbReference type="EMBL" id="GKT06568.1"/>
    </source>
</evidence>
<evidence type="ECO:0000256" key="7">
    <source>
        <dbReference type="ARBA" id="ARBA00022692"/>
    </source>
</evidence>
<accession>A0ABQ5JQE6</accession>
<dbReference type="PROSITE" id="PS00154">
    <property type="entry name" value="ATPASE_E1_E2"/>
    <property type="match status" value="1"/>
</dbReference>
<organism evidence="21 22">
    <name type="scientific">Furfurilactobacillus curtus</name>
    <dbReference type="NCBI Taxonomy" id="1746200"/>
    <lineage>
        <taxon>Bacteria</taxon>
        <taxon>Bacillati</taxon>
        <taxon>Bacillota</taxon>
        <taxon>Bacilli</taxon>
        <taxon>Lactobacillales</taxon>
        <taxon>Lactobacillaceae</taxon>
        <taxon>Furfurilactobacillus</taxon>
    </lineage>
</organism>
<keyword evidence="9 19" id="KW-0547">Nucleotide-binding</keyword>
<dbReference type="NCBIfam" id="TIGR01494">
    <property type="entry name" value="ATPase_P-type"/>
    <property type="match status" value="1"/>
</dbReference>
<dbReference type="PANTHER" id="PTHR43520:SF5">
    <property type="entry name" value="CATION-TRANSPORTING P-TYPE ATPASE-RELATED"/>
    <property type="match status" value="1"/>
</dbReference>
<feature type="transmembrane region" description="Helical" evidence="19">
    <location>
        <begin position="662"/>
        <end position="683"/>
    </location>
</feature>
<evidence type="ECO:0000256" key="10">
    <source>
        <dbReference type="ARBA" id="ARBA00022796"/>
    </source>
</evidence>
<keyword evidence="6" id="KW-0597">Phosphoprotein</keyword>
<comment type="similarity">
    <text evidence="2 19">Belongs to the cation transport ATPase (P-type) (TC 3.A.3) family. Type IB subfamily.</text>
</comment>